<reference evidence="8 9" key="1">
    <citation type="submission" date="2021-06" db="EMBL/GenBank/DDBJ databases">
        <authorList>
            <person name="Criscuolo A."/>
        </authorList>
    </citation>
    <scope>NUCLEOTIDE SEQUENCE [LARGE SCALE GENOMIC DNA]</scope>
    <source>
        <strain evidence="9">CIP 111802</strain>
    </source>
</reference>
<evidence type="ECO:0000256" key="2">
    <source>
        <dbReference type="ARBA" id="ARBA00022723"/>
    </source>
</evidence>
<keyword evidence="1" id="KW-0645">Protease</keyword>
<sequence>MVKPKSAIRRYETQADIRKMLVGLDWTVHYAMHSFPVADLGRRLVEMNDQDIEEVKAALWAMVPQDVKDDLEKARQAKAEAEAAAAGGNAEATGEKLSENSDAESDEEDDLEFNEEEGEVVQKKPEPQRATETKIPEVQEGELTVDMLRLTLALDYFEFANEEAVAWRVDKENKRLTPSISAGKMGNNFPAYQAFHWKLSEFEKAPSKPINYVAGRDGRLYEIRENAHLKVTVAARMVPALESVTEGVSFKMDKIPGMFLKQTLDFFKHFVPEQREAFVYVARNRSTVTYELHCPEQWANRDNVDAEYPDDPERDIVLIMHSHHVMPAVFSPKDDRNDKALCVYGVFGQLDKPTIDHCFRAGFNGHYLYLNIADVFDAESTYSACTFPPEWVDRVHPYV</sequence>
<dbReference type="InterPro" id="IPR028090">
    <property type="entry name" value="JAB_dom_prok"/>
</dbReference>
<proteinExistence type="predicted"/>
<evidence type="ECO:0000256" key="5">
    <source>
        <dbReference type="ARBA" id="ARBA00023049"/>
    </source>
</evidence>
<feature type="domain" description="JAB" evidence="7">
    <location>
        <begin position="294"/>
        <end position="349"/>
    </location>
</feature>
<feature type="compositionally biased region" description="Acidic residues" evidence="6">
    <location>
        <begin position="101"/>
        <end position="119"/>
    </location>
</feature>
<evidence type="ECO:0000256" key="4">
    <source>
        <dbReference type="ARBA" id="ARBA00022833"/>
    </source>
</evidence>
<dbReference type="Proteomes" id="UP000730618">
    <property type="component" value="Unassembled WGS sequence"/>
</dbReference>
<organism evidence="8 9">
    <name type="scientific">Paenibacillus allorhizosphaerae</name>
    <dbReference type="NCBI Taxonomy" id="2849866"/>
    <lineage>
        <taxon>Bacteria</taxon>
        <taxon>Bacillati</taxon>
        <taxon>Bacillota</taxon>
        <taxon>Bacilli</taxon>
        <taxon>Bacillales</taxon>
        <taxon>Paenibacillaceae</taxon>
        <taxon>Paenibacillus</taxon>
    </lineage>
</organism>
<evidence type="ECO:0000256" key="6">
    <source>
        <dbReference type="SAM" id="MobiDB-lite"/>
    </source>
</evidence>
<keyword evidence="9" id="KW-1185">Reference proteome</keyword>
<comment type="caution">
    <text evidence="8">The sequence shown here is derived from an EMBL/GenBank/DDBJ whole genome shotgun (WGS) entry which is preliminary data.</text>
</comment>
<evidence type="ECO:0000256" key="1">
    <source>
        <dbReference type="ARBA" id="ARBA00022670"/>
    </source>
</evidence>
<gene>
    <name evidence="8" type="ORF">PAECIP111802_04963</name>
</gene>
<feature type="compositionally biased region" description="Basic and acidic residues" evidence="6">
    <location>
        <begin position="120"/>
        <end position="134"/>
    </location>
</feature>
<accession>A0ABN7TQX8</accession>
<protein>
    <recommendedName>
        <fullName evidence="7">JAB domain-containing protein</fullName>
    </recommendedName>
</protein>
<evidence type="ECO:0000313" key="9">
    <source>
        <dbReference type="Proteomes" id="UP000730618"/>
    </source>
</evidence>
<name>A0ABN7TQX8_9BACL</name>
<dbReference type="EMBL" id="CAJVCE010000016">
    <property type="protein sequence ID" value="CAG7651434.1"/>
    <property type="molecule type" value="Genomic_DNA"/>
</dbReference>
<keyword evidence="5" id="KW-0482">Metalloprotease</keyword>
<evidence type="ECO:0000313" key="8">
    <source>
        <dbReference type="EMBL" id="CAG7651434.1"/>
    </source>
</evidence>
<evidence type="ECO:0000259" key="7">
    <source>
        <dbReference type="Pfam" id="PF14464"/>
    </source>
</evidence>
<keyword evidence="2" id="KW-0479">Metal-binding</keyword>
<keyword evidence="4" id="KW-0862">Zinc</keyword>
<dbReference type="Pfam" id="PF14464">
    <property type="entry name" value="Prok-JAB"/>
    <property type="match status" value="1"/>
</dbReference>
<feature type="region of interest" description="Disordered" evidence="6">
    <location>
        <begin position="73"/>
        <end position="134"/>
    </location>
</feature>
<feature type="compositionally biased region" description="Low complexity" evidence="6">
    <location>
        <begin position="82"/>
        <end position="92"/>
    </location>
</feature>
<evidence type="ECO:0000256" key="3">
    <source>
        <dbReference type="ARBA" id="ARBA00022801"/>
    </source>
</evidence>
<keyword evidence="3" id="KW-0378">Hydrolase</keyword>